<keyword evidence="3" id="KW-0677">Repeat</keyword>
<keyword evidence="2" id="KW-0812">Transmembrane</keyword>
<evidence type="ECO:0000313" key="7">
    <source>
        <dbReference type="EMBL" id="CAK8688281.1"/>
    </source>
</evidence>
<evidence type="ECO:0000256" key="4">
    <source>
        <dbReference type="ARBA" id="ARBA00022989"/>
    </source>
</evidence>
<evidence type="ECO:0000313" key="8">
    <source>
        <dbReference type="Proteomes" id="UP001642483"/>
    </source>
</evidence>
<keyword evidence="4" id="KW-1133">Transmembrane helix</keyword>
<evidence type="ECO:0000256" key="1">
    <source>
        <dbReference type="ARBA" id="ARBA00004370"/>
    </source>
</evidence>
<keyword evidence="8" id="KW-1185">Reference proteome</keyword>
<dbReference type="InterPro" id="IPR002859">
    <property type="entry name" value="PKD/REJ-like"/>
</dbReference>
<evidence type="ECO:0000259" key="6">
    <source>
        <dbReference type="Pfam" id="PF02010"/>
    </source>
</evidence>
<evidence type="ECO:0000256" key="5">
    <source>
        <dbReference type="ARBA" id="ARBA00023136"/>
    </source>
</evidence>
<name>A0ABP0G923_CLALP</name>
<organism evidence="7 8">
    <name type="scientific">Clavelina lepadiformis</name>
    <name type="common">Light-bulb sea squirt</name>
    <name type="synonym">Ascidia lepadiformis</name>
    <dbReference type="NCBI Taxonomy" id="159417"/>
    <lineage>
        <taxon>Eukaryota</taxon>
        <taxon>Metazoa</taxon>
        <taxon>Chordata</taxon>
        <taxon>Tunicata</taxon>
        <taxon>Ascidiacea</taxon>
        <taxon>Aplousobranchia</taxon>
        <taxon>Clavelinidae</taxon>
        <taxon>Clavelina</taxon>
    </lineage>
</organism>
<dbReference type="PANTHER" id="PTHR46730:SF1">
    <property type="entry name" value="PLAT DOMAIN-CONTAINING PROTEIN"/>
    <property type="match status" value="1"/>
</dbReference>
<dbReference type="PANTHER" id="PTHR46730">
    <property type="entry name" value="POLYCYSTIN-1"/>
    <property type="match status" value="1"/>
</dbReference>
<keyword evidence="5" id="KW-0472">Membrane</keyword>
<dbReference type="Pfam" id="PF02010">
    <property type="entry name" value="REJ"/>
    <property type="match status" value="1"/>
</dbReference>
<evidence type="ECO:0000256" key="3">
    <source>
        <dbReference type="ARBA" id="ARBA00022737"/>
    </source>
</evidence>
<evidence type="ECO:0000256" key="2">
    <source>
        <dbReference type="ARBA" id="ARBA00022692"/>
    </source>
</evidence>
<feature type="domain" description="PKD/REJ-like" evidence="6">
    <location>
        <begin position="432"/>
        <end position="855"/>
    </location>
</feature>
<comment type="subcellular location">
    <subcellularLocation>
        <location evidence="1">Membrane</location>
    </subcellularLocation>
</comment>
<dbReference type="Proteomes" id="UP001642483">
    <property type="component" value="Unassembled WGS sequence"/>
</dbReference>
<gene>
    <name evidence="7" type="ORF">CVLEPA_LOCUS20304</name>
</gene>
<accession>A0ABP0G923</accession>
<sequence>MSSRHVQPGQSVQFVARLTGNDSVKKYLHCFMEYLGDSTTAAQMSLSTSSFTTQRSFQYPGNYSIYARCKTREENITFDAPNMILYVECGLTSSTLQISYKELNMKFLNTVELEFRHRYCFPISYSLSLDDVIIAHKQTEQTLDVRKFLLKELEIVKFKLNYSTQQFLGPGIHDVTLLLQNNVSSVVYSTTVTFNEEIKEFKVIVKEYVGFHPHYFIINATVSEGAPISLSIQIKSIESNLSHFIGSLFCPRDCHSMVIKANVSQPGMYKVEALAKNNISLSSLLWAQFEALPQIYNVFISSLKPISSYSRNYVYAFVRGDIGDYVMTIYLQGRPEIHSFTISKLEYDHKDLPSLPFDAKSYKLIKVERVLYHIGMQQVTGFIRNSRQSFPFVGWVDVLETSSCLENLRIRDGNYRGGFEKPLKVFDYLTFSVDFKFTCKNMSEVRYKWLVFPVATDMDMATYTYEVEYEKESFEPELIIRADTLSPGLYVIKVKVTSENVTSDMLEGKLKDYTLIEISTKKLHFVILGGDVLQTDNNMTVLRFESSIDYNKYHRHINYNWFCSIKQEELPTRTVIGKIHRKDSCFEWHTLWVTSGHVMEISMNELRQSEHYYIRLIISGPHYDATYADQKVVVQARQAPIVNLKCWSNCEKYFSPHLSIILQLECDDCLRRQWTLSPNPGHQLSLCDDQEFCKLNASLLIPSTNVTGTGYNIHGENSSVTIFLDALSSHSGGSCIVLPRMGSAYTTKFNVTCAGYIEGKYQLMYKFFLQDKGLRYLLQYGFDPVLYNIILPPGRSSNDITIVIEICTPNQSCVEENLFVTSTVVAKDDVNDDVINELDAALLSNNLQKIAQFVLVLSSTNKLNQSKRKEIISKMAEYPMLSLESVKQIADVISLVTNNPKLLEQTQLQDVQDILDRVESFVPFSASRYDDVNSIVRSCMTTTSQLMRLVRFYPFKNEENLRMNRLGKLLMASLTPGEEAISFEAESVEGRILKLNNHVTNPFDANTSFVQLSNLQSHITDDVINVEPPPTDGL</sequence>
<proteinExistence type="predicted"/>
<comment type="caution">
    <text evidence="7">The sequence shown here is derived from an EMBL/GenBank/DDBJ whole genome shotgun (WGS) entry which is preliminary data.</text>
</comment>
<reference evidence="7 8" key="1">
    <citation type="submission" date="2024-02" db="EMBL/GenBank/DDBJ databases">
        <authorList>
            <person name="Daric V."/>
            <person name="Darras S."/>
        </authorList>
    </citation>
    <scope>NUCLEOTIDE SEQUENCE [LARGE SCALE GENOMIC DNA]</scope>
</reference>
<dbReference type="EMBL" id="CAWYQH010000108">
    <property type="protein sequence ID" value="CAK8688281.1"/>
    <property type="molecule type" value="Genomic_DNA"/>
</dbReference>
<protein>
    <recommendedName>
        <fullName evidence="6">PKD/REJ-like domain-containing protein</fullName>
    </recommendedName>
</protein>